<dbReference type="InterPro" id="IPR052911">
    <property type="entry name" value="Corrinoid_activation_enz"/>
</dbReference>
<dbReference type="AlphaFoldDB" id="A0A523UTV5"/>
<evidence type="ECO:0000313" key="4">
    <source>
        <dbReference type="Proteomes" id="UP000320679"/>
    </source>
</evidence>
<dbReference type="EMBL" id="SOJK01000148">
    <property type="protein sequence ID" value="TET45964.1"/>
    <property type="molecule type" value="Genomic_DNA"/>
</dbReference>
<dbReference type="Gene3D" id="3.30.420.480">
    <property type="entry name" value="Domain of unknown function (DUF4445)"/>
    <property type="match status" value="1"/>
</dbReference>
<dbReference type="Pfam" id="PF00111">
    <property type="entry name" value="Fer2"/>
    <property type="match status" value="1"/>
</dbReference>
<protein>
    <submittedName>
        <fullName evidence="3">DUF4445 domain-containing protein</fullName>
    </submittedName>
</protein>
<proteinExistence type="predicted"/>
<keyword evidence="1" id="KW-0812">Transmembrane</keyword>
<organism evidence="3 4">
    <name type="scientific">Aerophobetes bacterium</name>
    <dbReference type="NCBI Taxonomy" id="2030807"/>
    <lineage>
        <taxon>Bacteria</taxon>
        <taxon>Candidatus Aerophobota</taxon>
    </lineage>
</organism>
<dbReference type="InterPro" id="IPR027980">
    <property type="entry name" value="RACo_C"/>
</dbReference>
<comment type="caution">
    <text evidence="3">The sequence shown here is derived from an EMBL/GenBank/DDBJ whole genome shotgun (WGS) entry which is preliminary data.</text>
</comment>
<keyword evidence="1" id="KW-1133">Transmembrane helix</keyword>
<dbReference type="Pfam" id="PF17650">
    <property type="entry name" value="RACo_linker"/>
    <property type="match status" value="1"/>
</dbReference>
<dbReference type="Pfam" id="PF17651">
    <property type="entry name" value="Raco_middle"/>
    <property type="match status" value="1"/>
</dbReference>
<dbReference type="SUPFAM" id="SSF53067">
    <property type="entry name" value="Actin-like ATPase domain"/>
    <property type="match status" value="1"/>
</dbReference>
<evidence type="ECO:0000256" key="1">
    <source>
        <dbReference type="SAM" id="Phobius"/>
    </source>
</evidence>
<dbReference type="Pfam" id="PF14574">
    <property type="entry name" value="RACo_C_ter"/>
    <property type="match status" value="1"/>
</dbReference>
<dbReference type="Gene3D" id="3.10.20.30">
    <property type="match status" value="1"/>
</dbReference>
<dbReference type="InterPro" id="IPR012675">
    <property type="entry name" value="Beta-grasp_dom_sf"/>
</dbReference>
<dbReference type="InterPro" id="IPR036010">
    <property type="entry name" value="2Fe-2S_ferredoxin-like_sf"/>
</dbReference>
<accession>A0A523UTV5</accession>
<feature type="transmembrane region" description="Helical" evidence="1">
    <location>
        <begin position="329"/>
        <end position="354"/>
    </location>
</feature>
<evidence type="ECO:0000313" key="3">
    <source>
        <dbReference type="EMBL" id="TET45964.1"/>
    </source>
</evidence>
<dbReference type="Proteomes" id="UP000320679">
    <property type="component" value="Unassembled WGS sequence"/>
</dbReference>
<keyword evidence="1" id="KW-0472">Membrane</keyword>
<dbReference type="CDD" id="cd00207">
    <property type="entry name" value="fer2"/>
    <property type="match status" value="1"/>
</dbReference>
<name>A0A523UTV5_UNCAE</name>
<dbReference type="GO" id="GO:0051536">
    <property type="term" value="F:iron-sulfur cluster binding"/>
    <property type="evidence" value="ECO:0007669"/>
    <property type="project" value="InterPro"/>
</dbReference>
<dbReference type="InterPro" id="IPR040506">
    <property type="entry name" value="RACo_linker"/>
</dbReference>
<dbReference type="SUPFAM" id="SSF54292">
    <property type="entry name" value="2Fe-2S ferredoxin-like"/>
    <property type="match status" value="1"/>
</dbReference>
<sequence length="612" mass="67010">MRGWKAKIIFPECQKTIYVTSGTSLKEALKKARIQINFPCGGKGICGKCRIKLEGEASPLTLAEEKHLSYPEEGWRLACQTLIEGESRVEIHPLSLISFPKILTDKISRKITINPRIKKVHLSLPHPTLEDQVDDLSRVERSLGEKGISAPDSDLELIRKIPLFIRKADFKLTAVLSDGKLVEVEKGDTRGNSFGVAFDIGTTSIVGILVDLDTGEEVATNAILNPQLSWGEDIITRINFIQSHPDGLKILQKEVIQAINQIIQSLSKKAKVKRNHMYEATFVGNTVMHHFLLGINPLNLALYPYVPAIQKPVELKASHLGVRINRRGVLFIFPNVAAFVGGDAVGVILATSLFTQKDRKLRLAVDIGTNGEIILAKDGRMVCASTAAGPAFEGARISQGMRAEKGAIERVRLKEGRVKVGVVGGGRSRGICGSGLVDAVSELFKERIIDDSGRILFPPLKKIWDQRVIKKEGSSGFLLVSEKESAGRFSIILTQNDIRELQLAKGAIRAAIEILLKKLRLEEDQVNEVLLAGAFGNNIDPRSAQNIGLIPTLPKAKVKSVGNAASLGAIMALVSQESWREAEKISRNVEYVELAAFPNFQDALTRGMRIGV</sequence>
<dbReference type="InterPro" id="IPR001041">
    <property type="entry name" value="2Fe-2S_ferredoxin-type"/>
</dbReference>
<dbReference type="InterPro" id="IPR041414">
    <property type="entry name" value="Raco-like_middle"/>
</dbReference>
<feature type="domain" description="2Fe-2S ferredoxin-type" evidence="2">
    <location>
        <begin position="6"/>
        <end position="95"/>
    </location>
</feature>
<dbReference type="PROSITE" id="PS51085">
    <property type="entry name" value="2FE2S_FER_2"/>
    <property type="match status" value="1"/>
</dbReference>
<gene>
    <name evidence="3" type="ORF">E3J59_03440</name>
</gene>
<dbReference type="InterPro" id="IPR043129">
    <property type="entry name" value="ATPase_NBD"/>
</dbReference>
<dbReference type="PANTHER" id="PTHR42895:SF2">
    <property type="entry name" value="IRON-SULFUR CLUSTER PROTEIN"/>
    <property type="match status" value="1"/>
</dbReference>
<dbReference type="InterPro" id="IPR042259">
    <property type="entry name" value="Raco-like_middle_sf"/>
</dbReference>
<reference evidence="3 4" key="1">
    <citation type="submission" date="2019-03" db="EMBL/GenBank/DDBJ databases">
        <title>Metabolic potential of uncultured bacteria and archaea associated with petroleum seepage in deep-sea sediments.</title>
        <authorList>
            <person name="Dong X."/>
            <person name="Hubert C."/>
        </authorList>
    </citation>
    <scope>NUCLEOTIDE SEQUENCE [LARGE SCALE GENOMIC DNA]</scope>
    <source>
        <strain evidence="3">E29_bin78</strain>
    </source>
</reference>
<evidence type="ECO:0000259" key="2">
    <source>
        <dbReference type="PROSITE" id="PS51085"/>
    </source>
</evidence>
<dbReference type="PANTHER" id="PTHR42895">
    <property type="entry name" value="IRON-SULFUR CLUSTER-BINDING PROTEIN-RELATED"/>
    <property type="match status" value="1"/>
</dbReference>
<dbReference type="Gene3D" id="3.10.20.880">
    <property type="match status" value="1"/>
</dbReference>